<dbReference type="AlphaFoldDB" id="W6JUJ8"/>
<organism evidence="1 2">
    <name type="scientific">Nostocoides australiense Ben110</name>
    <dbReference type="NCBI Taxonomy" id="1193182"/>
    <lineage>
        <taxon>Bacteria</taxon>
        <taxon>Bacillati</taxon>
        <taxon>Actinomycetota</taxon>
        <taxon>Actinomycetes</taxon>
        <taxon>Micrococcales</taxon>
        <taxon>Intrasporangiaceae</taxon>
        <taxon>Nostocoides</taxon>
    </lineage>
</organism>
<reference evidence="1 2" key="1">
    <citation type="journal article" date="2013" name="ISME J.">
        <title>A metabolic model for members of the genus Tetrasphaera involved in enhanced biological phosphorus removal.</title>
        <authorList>
            <person name="Kristiansen R."/>
            <person name="Nguyen H.T.T."/>
            <person name="Saunders A.M."/>
            <person name="Nielsen J.L."/>
            <person name="Wimmer R."/>
            <person name="Le V.Q."/>
            <person name="McIlroy S.J."/>
            <person name="Petrovski S."/>
            <person name="Seviour R.J."/>
            <person name="Calteau A."/>
            <person name="Nielsen K.L."/>
            <person name="Nielsen P.H."/>
        </authorList>
    </citation>
    <scope>NUCLEOTIDE SEQUENCE [LARGE SCALE GENOMIC DNA]</scope>
    <source>
        <strain evidence="1 2">Ben110</strain>
    </source>
</reference>
<dbReference type="Proteomes" id="UP000035763">
    <property type="component" value="Unassembled WGS sequence"/>
</dbReference>
<gene>
    <name evidence="1" type="ORF">BN11_1450002</name>
</gene>
<proteinExistence type="predicted"/>
<dbReference type="RefSeq" id="WP_048697429.1">
    <property type="nucleotide sequence ID" value="NZ_HG764815.1"/>
</dbReference>
<evidence type="ECO:0000313" key="1">
    <source>
        <dbReference type="EMBL" id="CCH72226.1"/>
    </source>
</evidence>
<accession>W6JUJ8</accession>
<keyword evidence="2" id="KW-1185">Reference proteome</keyword>
<evidence type="ECO:0000313" key="2">
    <source>
        <dbReference type="Proteomes" id="UP000035763"/>
    </source>
</evidence>
<name>W6JUJ8_9MICO</name>
<protein>
    <submittedName>
        <fullName evidence="1">Uncharacterized protein</fullName>
    </submittedName>
</protein>
<dbReference type="STRING" id="1193182.BN11_1450002"/>
<comment type="caution">
    <text evidence="1">The sequence shown here is derived from an EMBL/GenBank/DDBJ whole genome shotgun (WGS) entry which is preliminary data.</text>
</comment>
<dbReference type="EMBL" id="CAJA01000052">
    <property type="protein sequence ID" value="CCH72226.1"/>
    <property type="molecule type" value="Genomic_DNA"/>
</dbReference>
<sequence length="88" mass="9371">MLSYRTGDRADITWDSTFGFYSNGEAAIEQAVADGTYAAIVLPSGPSGDPAQDAGQAVLRRALASSERYEALTVPGNQAGTWLVYARR</sequence>